<dbReference type="InterPro" id="IPR036188">
    <property type="entry name" value="FAD/NAD-bd_sf"/>
</dbReference>
<gene>
    <name evidence="6" type="primary">FOXRED1</name>
</gene>
<dbReference type="GO" id="GO:0032981">
    <property type="term" value="P:mitochondrial respiratory chain complex I assembly"/>
    <property type="evidence" value="ECO:0007669"/>
    <property type="project" value="Ensembl"/>
</dbReference>
<feature type="compositionally biased region" description="Low complexity" evidence="4">
    <location>
        <begin position="81"/>
        <end position="95"/>
    </location>
</feature>
<reference evidence="6" key="1">
    <citation type="submission" date="2025-08" db="UniProtKB">
        <authorList>
            <consortium name="Ensembl"/>
        </authorList>
    </citation>
    <scope>IDENTIFICATION</scope>
</reference>
<dbReference type="GO" id="GO:0016491">
    <property type="term" value="F:oxidoreductase activity"/>
    <property type="evidence" value="ECO:0007669"/>
    <property type="project" value="UniProtKB-KW"/>
</dbReference>
<evidence type="ECO:0000256" key="3">
    <source>
        <dbReference type="ARBA" id="ARBA00046185"/>
    </source>
</evidence>
<evidence type="ECO:0000256" key="2">
    <source>
        <dbReference type="ARBA" id="ARBA00039785"/>
    </source>
</evidence>
<sequence length="514" mass="53460">PPPPQTHVDVAEEGGGEEGQADVLGQGELLPDAPHRQDSGGPGVLCGGGHTGVRGGCLCPPPALPKAGVSPWGPAPPPAPACRAAGSPAPSASRRPPSPARPPPPPPRPPAPGGGSCGGTTAGSSPPAPAPARAASGPGGTAPAPALRGTGAVGAQRTDAPPQPPARSEPPPPQDYLWVPNEPPIDLQFQPSGYLFLASQRGAATLEAGVKLQREEGAKVALLSPSQLKAKFPWINTEDVAVASYGLENEGWFDPWSLLNAFRRKAMSLGVLSCVGEAKSFTMPAEDEMPLMAQDRVKYVNVRLPDSPEQQPVACAIVVAAAGAWTGELLETATAGLPGGSPPPLPIQPRKRYVYVWHCPDGPGLECPFLIDTSGAYFRREGIAGNFLGGMSPPEGEEPDTGDLEVDHGFFQEQVWPRLAHRVPPFQTLKLRSAWAGYYDYNAFDQNGVLGRHPRLQNVFVVGGFSGHGLQQAPAAGRAAAELLLHGRCGTIDVERLAPGRLLGGEPLREAAIV</sequence>
<name>A0A8B9CRC0_9AVES</name>
<evidence type="ECO:0000313" key="6">
    <source>
        <dbReference type="Ensembl" id="ENSABRP00000022455.1"/>
    </source>
</evidence>
<dbReference type="GeneTree" id="ENSGT00390000006114"/>
<dbReference type="SUPFAM" id="SSF51905">
    <property type="entry name" value="FAD/NAD(P)-binding domain"/>
    <property type="match status" value="1"/>
</dbReference>
<dbReference type="Ensembl" id="ENSABRT00000031557.1">
    <property type="protein sequence ID" value="ENSABRP00000022455.1"/>
    <property type="gene ID" value="ENSABRG00000019029.1"/>
</dbReference>
<organism evidence="6 7">
    <name type="scientific">Anser brachyrhynchus</name>
    <name type="common">Pink-footed goose</name>
    <dbReference type="NCBI Taxonomy" id="132585"/>
    <lineage>
        <taxon>Eukaryota</taxon>
        <taxon>Metazoa</taxon>
        <taxon>Chordata</taxon>
        <taxon>Craniata</taxon>
        <taxon>Vertebrata</taxon>
        <taxon>Euteleostomi</taxon>
        <taxon>Archelosauria</taxon>
        <taxon>Archosauria</taxon>
        <taxon>Dinosauria</taxon>
        <taxon>Saurischia</taxon>
        <taxon>Theropoda</taxon>
        <taxon>Coelurosauria</taxon>
        <taxon>Aves</taxon>
        <taxon>Neognathae</taxon>
        <taxon>Galloanserae</taxon>
        <taxon>Anseriformes</taxon>
        <taxon>Anatidae</taxon>
        <taxon>Anserinae</taxon>
        <taxon>Anser</taxon>
    </lineage>
</organism>
<dbReference type="InterPro" id="IPR006076">
    <property type="entry name" value="FAD-dep_OxRdtase"/>
</dbReference>
<keyword evidence="7" id="KW-1185">Reference proteome</keyword>
<dbReference type="PANTHER" id="PTHR13847">
    <property type="entry name" value="SARCOSINE DEHYDROGENASE-RELATED"/>
    <property type="match status" value="1"/>
</dbReference>
<reference evidence="6" key="2">
    <citation type="submission" date="2025-09" db="UniProtKB">
        <authorList>
            <consortium name="Ensembl"/>
        </authorList>
    </citation>
    <scope>IDENTIFICATION</scope>
</reference>
<evidence type="ECO:0000256" key="1">
    <source>
        <dbReference type="ARBA" id="ARBA00023002"/>
    </source>
</evidence>
<feature type="region of interest" description="Disordered" evidence="4">
    <location>
        <begin position="1"/>
        <end position="183"/>
    </location>
</feature>
<protein>
    <recommendedName>
        <fullName evidence="2">FAD-dependent oxidoreductase domain-containing protein 1</fullName>
    </recommendedName>
</protein>
<accession>A0A8B9CRC0</accession>
<comment type="function">
    <text evidence="3">Required for the assembly of the mitochondrial membrane respiratory chain NADH dehydrogenase (Complex I). Involved in mid-late stages of complex I assembly.</text>
</comment>
<feature type="domain" description="FAD dependent oxidoreductase" evidence="5">
    <location>
        <begin position="185"/>
        <end position="483"/>
    </location>
</feature>
<feature type="compositionally biased region" description="Gly residues" evidence="4">
    <location>
        <begin position="40"/>
        <end position="55"/>
    </location>
</feature>
<feature type="compositionally biased region" description="Acidic residues" evidence="4">
    <location>
        <begin position="11"/>
        <end position="20"/>
    </location>
</feature>
<feature type="compositionally biased region" description="Low complexity" evidence="4">
    <location>
        <begin position="131"/>
        <end position="150"/>
    </location>
</feature>
<dbReference type="GO" id="GO:0005743">
    <property type="term" value="C:mitochondrial inner membrane"/>
    <property type="evidence" value="ECO:0007669"/>
    <property type="project" value="Ensembl"/>
</dbReference>
<proteinExistence type="predicted"/>
<dbReference type="Pfam" id="PF01266">
    <property type="entry name" value="DAO"/>
    <property type="match status" value="1"/>
</dbReference>
<dbReference type="Proteomes" id="UP000694426">
    <property type="component" value="Unplaced"/>
</dbReference>
<feature type="compositionally biased region" description="Pro residues" evidence="4">
    <location>
        <begin position="161"/>
        <end position="174"/>
    </location>
</feature>
<dbReference type="Gene3D" id="3.30.9.10">
    <property type="entry name" value="D-Amino Acid Oxidase, subunit A, domain 2"/>
    <property type="match status" value="1"/>
</dbReference>
<dbReference type="AlphaFoldDB" id="A0A8B9CRC0"/>
<keyword evidence="1" id="KW-0560">Oxidoreductase</keyword>
<dbReference type="Gene3D" id="3.50.50.60">
    <property type="entry name" value="FAD/NAD(P)-binding domain"/>
    <property type="match status" value="1"/>
</dbReference>
<evidence type="ECO:0000256" key="4">
    <source>
        <dbReference type="SAM" id="MobiDB-lite"/>
    </source>
</evidence>
<dbReference type="PANTHER" id="PTHR13847:SF287">
    <property type="entry name" value="FAD-DEPENDENT OXIDOREDUCTASE DOMAIN-CONTAINING PROTEIN 1"/>
    <property type="match status" value="1"/>
</dbReference>
<evidence type="ECO:0000313" key="7">
    <source>
        <dbReference type="Proteomes" id="UP000694426"/>
    </source>
</evidence>
<evidence type="ECO:0000259" key="5">
    <source>
        <dbReference type="Pfam" id="PF01266"/>
    </source>
</evidence>
<feature type="compositionally biased region" description="Pro residues" evidence="4">
    <location>
        <begin position="96"/>
        <end position="112"/>
    </location>
</feature>